<evidence type="ECO:0000313" key="1">
    <source>
        <dbReference type="Proteomes" id="UP000000437"/>
    </source>
</evidence>
<organism evidence="1 2">
    <name type="scientific">Danio rerio</name>
    <name type="common">Zebrafish</name>
    <name type="synonym">Brachydanio rerio</name>
    <dbReference type="NCBI Taxonomy" id="7955"/>
    <lineage>
        <taxon>Eukaryota</taxon>
        <taxon>Metazoa</taxon>
        <taxon>Chordata</taxon>
        <taxon>Craniata</taxon>
        <taxon>Vertebrata</taxon>
        <taxon>Euteleostomi</taxon>
        <taxon>Actinopterygii</taxon>
        <taxon>Neopterygii</taxon>
        <taxon>Teleostei</taxon>
        <taxon>Ostariophysi</taxon>
        <taxon>Cypriniformes</taxon>
        <taxon>Danionidae</taxon>
        <taxon>Danioninae</taxon>
        <taxon>Danio</taxon>
    </lineage>
</organism>
<keyword evidence="1" id="KW-1185">Reference proteome</keyword>
<accession>A0AC58IXS2</accession>
<sequence>MADRIPQSDKRSSTVNSDLMTLAICFASQTENNMSTVFFTRENLITPVFVNNYHQSDSMASPTTPTMSRSPTENPEKRRKGKRVSAFFKRAWKAAKRPFLSCDRSRVVPFEPQSDVNDFEHLPVPGPSRTVTAHADLEPVLLPGQVCEEPQPLSVPGPSRIKQTAEVPNADPARPESSTALTGHVDTEQMRPPVQVCDSLESLAVPGTSRIKPTTIADHVDPEQMRPPVQVCEDPQPLSVPGPSRIKQTAEVPKADPARPESSTALTGHVDTEQMRPPVQVCDSLESLAVPGTSRIKPTTIADHVDPEQMRPPVQVCEDPQPLSVPGPSRIKQTAEVPKADPARPESSTALTGHVDTEQMRPPVQVCDSLESLAVPGPSRIKPTTIADHVDPEQMRPPVQVCEEPQPLSVPGPSRIKQTADSAQPESSTALNGHVDTELVCLPGQVCEDPQPISVHGPSNTKKMTGADSACPESPPSVQDPSKIDGTDEKPKKGRKWKRVSAFFKRVWKAAKRPFLCCDTDVVQRFTPQPEPELESDPDLDSECLPGQGGFDLSQFEVGDLIGKGAFGEVYVASHKRRKRVKVALKCMMKSQEDRYLDVDGHSTPVLAEVAMMLRLMNAPRCPNIIRLHDWVELEDNFVLILEYAESCQTLLQYIKDTGDIEENQARRLMRQLIRAVMFCTERGVFHGDIHTANILVTLPRLELKLIDFGCAQPITHKPFNKSDYRGAGHGMPPEALRGRVFHANPAYVWTIGIMLYEIMHGRLAFCNRQSLMFGSIQINPRLSTACVDLISQCLIRNPVQRLQLHQVEEHCWFNSTTPNPVKQFFKRRKH</sequence>
<protein>
    <submittedName>
        <fullName evidence="2">Uncharacterized protein isoform X1</fullName>
    </submittedName>
</protein>
<dbReference type="RefSeq" id="XP_073799021.1">
    <property type="nucleotide sequence ID" value="XM_073942920.1"/>
</dbReference>
<dbReference type="Proteomes" id="UP000000437">
    <property type="component" value="Chromosome 25"/>
</dbReference>
<proteinExistence type="predicted"/>
<evidence type="ECO:0000313" key="2">
    <source>
        <dbReference type="RefSeq" id="XP_073799021.1"/>
    </source>
</evidence>
<name>A0AC58IXS2_DANRE</name>
<gene>
    <name evidence="2" type="primary">LOC110438404</name>
</gene>
<reference evidence="2" key="1">
    <citation type="submission" date="2025-08" db="UniProtKB">
        <authorList>
            <consortium name="RefSeq"/>
        </authorList>
    </citation>
    <scope>IDENTIFICATION</scope>
    <source>
        <strain evidence="2">Tuebingen</strain>
        <tissue evidence="2">Fibroblasts and whole tissue</tissue>
    </source>
</reference>